<feature type="signal peptide" evidence="9">
    <location>
        <begin position="1"/>
        <end position="19"/>
    </location>
</feature>
<dbReference type="Pfam" id="PF02014">
    <property type="entry name" value="Reeler"/>
    <property type="match status" value="1"/>
</dbReference>
<dbReference type="InterPro" id="IPR042307">
    <property type="entry name" value="Reeler_sf"/>
</dbReference>
<evidence type="ECO:0000313" key="11">
    <source>
        <dbReference type="EnsemblMetazoa" id="tetur25g00280.1"/>
    </source>
</evidence>
<dbReference type="PANTHER" id="PTHR45828:SF9">
    <property type="entry name" value="CELL WALL INTEGRITY AND STRESS RESPONSE COMPONENT 4-LIKE-RELATED"/>
    <property type="match status" value="1"/>
</dbReference>
<reference evidence="11" key="2">
    <citation type="submission" date="2015-06" db="UniProtKB">
        <authorList>
            <consortium name="EnsemblMetazoa"/>
        </authorList>
    </citation>
    <scope>IDENTIFICATION</scope>
</reference>
<evidence type="ECO:0000256" key="4">
    <source>
        <dbReference type="ARBA" id="ARBA00022529"/>
    </source>
</evidence>
<evidence type="ECO:0000256" key="7">
    <source>
        <dbReference type="ARBA" id="ARBA00022859"/>
    </source>
</evidence>
<keyword evidence="7" id="KW-0391">Immunity</keyword>
<dbReference type="AlphaFoldDB" id="T1KWW6"/>
<dbReference type="InterPro" id="IPR051237">
    <property type="entry name" value="Ferric-chelate_Red/DefProt"/>
</dbReference>
<evidence type="ECO:0000256" key="5">
    <source>
        <dbReference type="ARBA" id="ARBA00022588"/>
    </source>
</evidence>
<evidence type="ECO:0000259" key="10">
    <source>
        <dbReference type="PROSITE" id="PS51019"/>
    </source>
</evidence>
<evidence type="ECO:0000256" key="9">
    <source>
        <dbReference type="SAM" id="SignalP"/>
    </source>
</evidence>
<reference evidence="12" key="1">
    <citation type="submission" date="2011-08" db="EMBL/GenBank/DDBJ databases">
        <authorList>
            <person name="Rombauts S."/>
        </authorList>
    </citation>
    <scope>NUCLEOTIDE SEQUENCE</scope>
    <source>
        <strain evidence="12">London</strain>
    </source>
</reference>
<proteinExistence type="inferred from homology"/>
<gene>
    <name evidence="11" type="primary">107368156</name>
</gene>
<dbReference type="STRING" id="32264.T1KWW6"/>
<feature type="chain" id="PRO_5004591994" description="Reelin domain-containing protein" evidence="9">
    <location>
        <begin position="20"/>
        <end position="160"/>
    </location>
</feature>
<comment type="subcellular location">
    <subcellularLocation>
        <location evidence="1">Secreted</location>
    </subcellularLocation>
</comment>
<dbReference type="HOGENOM" id="CLU_091827_3_1_1"/>
<keyword evidence="3" id="KW-0964">Secreted</keyword>
<keyword evidence="12" id="KW-1185">Reference proteome</keyword>
<protein>
    <recommendedName>
        <fullName evidence="10">Reelin domain-containing protein</fullName>
    </recommendedName>
</protein>
<evidence type="ECO:0000256" key="6">
    <source>
        <dbReference type="ARBA" id="ARBA00022729"/>
    </source>
</evidence>
<dbReference type="GO" id="GO:0045087">
    <property type="term" value="P:innate immune response"/>
    <property type="evidence" value="ECO:0007669"/>
    <property type="project" value="UniProtKB-KW"/>
</dbReference>
<dbReference type="PROSITE" id="PS51019">
    <property type="entry name" value="REELIN"/>
    <property type="match status" value="1"/>
</dbReference>
<feature type="domain" description="Reelin" evidence="10">
    <location>
        <begin position="14"/>
        <end position="160"/>
    </location>
</feature>
<keyword evidence="6 9" id="KW-0732">Signal</keyword>
<name>T1KWW6_TETUR</name>
<keyword evidence="4" id="KW-0929">Antimicrobial</keyword>
<dbReference type="OrthoDB" id="2419613at2759"/>
<dbReference type="EnsemblMetazoa" id="tetur25g00280.1">
    <property type="protein sequence ID" value="tetur25g00280.1"/>
    <property type="gene ID" value="tetur25g00280"/>
</dbReference>
<dbReference type="InterPro" id="IPR002861">
    <property type="entry name" value="Reeler_dom"/>
</dbReference>
<dbReference type="GO" id="GO:0042742">
    <property type="term" value="P:defense response to bacterium"/>
    <property type="evidence" value="ECO:0007669"/>
    <property type="project" value="UniProtKB-KW"/>
</dbReference>
<dbReference type="GO" id="GO:0016020">
    <property type="term" value="C:membrane"/>
    <property type="evidence" value="ECO:0007669"/>
    <property type="project" value="TreeGrafter"/>
</dbReference>
<dbReference type="PANTHER" id="PTHR45828">
    <property type="entry name" value="CYTOCHROME B561/FERRIC REDUCTASE TRANSMEMBRANE"/>
    <property type="match status" value="1"/>
</dbReference>
<dbReference type="EMBL" id="CAEY01000675">
    <property type="status" value="NOT_ANNOTATED_CDS"/>
    <property type="molecule type" value="Genomic_DNA"/>
</dbReference>
<comment type="similarity">
    <text evidence="2">Belongs to the insect defense protein family.</text>
</comment>
<accession>T1KWW6</accession>
<keyword evidence="5" id="KW-0399">Innate immunity</keyword>
<dbReference type="Gene3D" id="2.60.40.4060">
    <property type="entry name" value="Reeler domain"/>
    <property type="match status" value="1"/>
</dbReference>
<keyword evidence="8" id="KW-0044">Antibiotic</keyword>
<evidence type="ECO:0000256" key="3">
    <source>
        <dbReference type="ARBA" id="ARBA00022525"/>
    </source>
</evidence>
<dbReference type="eggNOG" id="ENOG502S1WW">
    <property type="taxonomic scope" value="Eukaryota"/>
</dbReference>
<evidence type="ECO:0000256" key="1">
    <source>
        <dbReference type="ARBA" id="ARBA00004613"/>
    </source>
</evidence>
<dbReference type="KEGG" id="tut:107368156"/>
<sequence length="160" mass="17460">MFIFTCLTLVSLLVSSINSWPSGAPEKTCSTLRPVHGANVAKTLDSSPYTLTQSHQTYQPGEKVRVDLKALTGQSFKGLMIQAYDPSTDKPIGRFLPGRGLKTYDSCSSVTHTDRRGKRGAMLIWEAPKNVSGQVAFKGTVVKRFSEFYEGIKSSVAPKA</sequence>
<dbReference type="GO" id="GO:0005576">
    <property type="term" value="C:extracellular region"/>
    <property type="evidence" value="ECO:0007669"/>
    <property type="project" value="UniProtKB-SubCell"/>
</dbReference>
<organism evidence="11 12">
    <name type="scientific">Tetranychus urticae</name>
    <name type="common">Two-spotted spider mite</name>
    <dbReference type="NCBI Taxonomy" id="32264"/>
    <lineage>
        <taxon>Eukaryota</taxon>
        <taxon>Metazoa</taxon>
        <taxon>Ecdysozoa</taxon>
        <taxon>Arthropoda</taxon>
        <taxon>Chelicerata</taxon>
        <taxon>Arachnida</taxon>
        <taxon>Acari</taxon>
        <taxon>Acariformes</taxon>
        <taxon>Trombidiformes</taxon>
        <taxon>Prostigmata</taxon>
        <taxon>Eleutherengona</taxon>
        <taxon>Raphignathae</taxon>
        <taxon>Tetranychoidea</taxon>
        <taxon>Tetranychidae</taxon>
        <taxon>Tetranychus</taxon>
    </lineage>
</organism>
<evidence type="ECO:0000313" key="12">
    <source>
        <dbReference type="Proteomes" id="UP000015104"/>
    </source>
</evidence>
<dbReference type="Proteomes" id="UP000015104">
    <property type="component" value="Unassembled WGS sequence"/>
</dbReference>
<dbReference type="OMA" id="LIWKAPQ"/>
<evidence type="ECO:0000256" key="8">
    <source>
        <dbReference type="ARBA" id="ARBA00023022"/>
    </source>
</evidence>
<dbReference type="CDD" id="cd08544">
    <property type="entry name" value="Reeler"/>
    <property type="match status" value="1"/>
</dbReference>
<evidence type="ECO:0000256" key="2">
    <source>
        <dbReference type="ARBA" id="ARBA00008501"/>
    </source>
</evidence>